<keyword evidence="1" id="KW-0472">Membrane</keyword>
<keyword evidence="3" id="KW-1185">Reference proteome</keyword>
<sequence>MYYTKGSVDLSFLGSELERILRFSSVFPSLVCSWIRHLRQGLKDCALFNAASLHGAVAAAVSHSTHPLTLFFFFAYNFLSKIFLVKNMVLVLSISKHP</sequence>
<accession>A0A804K1U5</accession>
<feature type="transmembrane region" description="Helical" evidence="1">
    <location>
        <begin position="45"/>
        <end position="64"/>
    </location>
</feature>
<dbReference type="InParanoid" id="A0A804K1U5"/>
<dbReference type="Gramene" id="Ma08_t01670.1">
    <property type="protein sequence ID" value="Ma08_p01670.1"/>
    <property type="gene ID" value="Ma08_g01670"/>
</dbReference>
<feature type="transmembrane region" description="Helical" evidence="1">
    <location>
        <begin position="70"/>
        <end position="94"/>
    </location>
</feature>
<evidence type="ECO:0000313" key="2">
    <source>
        <dbReference type="EnsemblPlants" id="Ma08_p01670.1"/>
    </source>
</evidence>
<dbReference type="EnsemblPlants" id="Ma08_t01670.1">
    <property type="protein sequence ID" value="Ma08_p01670.1"/>
    <property type="gene ID" value="Ma08_g01670"/>
</dbReference>
<name>A0A804K1U5_MUSAM</name>
<organism evidence="2 3">
    <name type="scientific">Musa acuminata subsp. malaccensis</name>
    <name type="common">Wild banana</name>
    <name type="synonym">Musa malaccensis</name>
    <dbReference type="NCBI Taxonomy" id="214687"/>
    <lineage>
        <taxon>Eukaryota</taxon>
        <taxon>Viridiplantae</taxon>
        <taxon>Streptophyta</taxon>
        <taxon>Embryophyta</taxon>
        <taxon>Tracheophyta</taxon>
        <taxon>Spermatophyta</taxon>
        <taxon>Magnoliopsida</taxon>
        <taxon>Liliopsida</taxon>
        <taxon>Zingiberales</taxon>
        <taxon>Musaceae</taxon>
        <taxon>Musa</taxon>
    </lineage>
</organism>
<keyword evidence="1" id="KW-0812">Transmembrane</keyword>
<reference evidence="2" key="1">
    <citation type="submission" date="2021-05" db="UniProtKB">
        <authorList>
            <consortium name="EnsemblPlants"/>
        </authorList>
    </citation>
    <scope>IDENTIFICATION</scope>
    <source>
        <strain evidence="2">subsp. malaccensis</strain>
    </source>
</reference>
<dbReference type="Proteomes" id="UP000012960">
    <property type="component" value="Unplaced"/>
</dbReference>
<proteinExistence type="predicted"/>
<dbReference type="AlphaFoldDB" id="A0A804K1U5"/>
<protein>
    <submittedName>
        <fullName evidence="2">Uncharacterized protein</fullName>
    </submittedName>
</protein>
<evidence type="ECO:0000313" key="3">
    <source>
        <dbReference type="Proteomes" id="UP000012960"/>
    </source>
</evidence>
<evidence type="ECO:0000256" key="1">
    <source>
        <dbReference type="SAM" id="Phobius"/>
    </source>
</evidence>
<keyword evidence="1" id="KW-1133">Transmembrane helix</keyword>